<dbReference type="Proteomes" id="UP000184526">
    <property type="component" value="Unassembled WGS sequence"/>
</dbReference>
<evidence type="ECO:0008006" key="4">
    <source>
        <dbReference type="Google" id="ProtNLM"/>
    </source>
</evidence>
<accession>A0A1M5T1V8</accession>
<gene>
    <name evidence="2" type="ORF">SAMN02745196_00406</name>
</gene>
<evidence type="ECO:0000313" key="2">
    <source>
        <dbReference type="EMBL" id="SHH44771.1"/>
    </source>
</evidence>
<sequence length="263" mass="29848">MKKNLFTISLCLIFSLLLLTGCGKTEQSVLGSWNLISAYGDTKDSPKSTYDFNDKGEVIINGEKGTYTSSPDNSSLTIEINGEKRDLQFFVQKETLFVNYKTGDKVTGTSIFVDADTKVENKQYASKDVIEHLANNLYNLEYKLYTKNLEIFSEDRLVDEFVLRNAYLFKDQLISEENAKTMFDFTKSLVSTIKDANGSLKVKKVIIDNEEGLGENKVKVNYTIEAELKNLNKEKKSFKNSIILTKLGDKDFKINKIESLNLQ</sequence>
<evidence type="ECO:0000256" key="1">
    <source>
        <dbReference type="SAM" id="SignalP"/>
    </source>
</evidence>
<proteinExistence type="predicted"/>
<dbReference type="RefSeq" id="WP_072829548.1">
    <property type="nucleotide sequence ID" value="NZ_FQXP01000003.1"/>
</dbReference>
<dbReference type="AlphaFoldDB" id="A0A1M5T1V8"/>
<evidence type="ECO:0000313" key="3">
    <source>
        <dbReference type="Proteomes" id="UP000184526"/>
    </source>
</evidence>
<protein>
    <recommendedName>
        <fullName evidence="4">Lipoprotein</fullName>
    </recommendedName>
</protein>
<keyword evidence="1" id="KW-0732">Signal</keyword>
<keyword evidence="3" id="KW-1185">Reference proteome</keyword>
<dbReference type="PROSITE" id="PS51257">
    <property type="entry name" value="PROKAR_LIPOPROTEIN"/>
    <property type="match status" value="1"/>
</dbReference>
<feature type="signal peptide" evidence="1">
    <location>
        <begin position="1"/>
        <end position="20"/>
    </location>
</feature>
<name>A0A1M5T1V8_9CLOT</name>
<dbReference type="EMBL" id="FQXP01000003">
    <property type="protein sequence ID" value="SHH44771.1"/>
    <property type="molecule type" value="Genomic_DNA"/>
</dbReference>
<feature type="chain" id="PRO_5038507582" description="Lipoprotein" evidence="1">
    <location>
        <begin position="21"/>
        <end position="263"/>
    </location>
</feature>
<organism evidence="2 3">
    <name type="scientific">Clostridium collagenovorans DSM 3089</name>
    <dbReference type="NCBI Taxonomy" id="1121306"/>
    <lineage>
        <taxon>Bacteria</taxon>
        <taxon>Bacillati</taxon>
        <taxon>Bacillota</taxon>
        <taxon>Clostridia</taxon>
        <taxon>Eubacteriales</taxon>
        <taxon>Clostridiaceae</taxon>
        <taxon>Clostridium</taxon>
    </lineage>
</organism>
<reference evidence="2 3" key="1">
    <citation type="submission" date="2016-11" db="EMBL/GenBank/DDBJ databases">
        <authorList>
            <person name="Jaros S."/>
            <person name="Januszkiewicz K."/>
            <person name="Wedrychowicz H."/>
        </authorList>
    </citation>
    <scope>NUCLEOTIDE SEQUENCE [LARGE SCALE GENOMIC DNA]</scope>
    <source>
        <strain evidence="2 3">DSM 3089</strain>
    </source>
</reference>